<sequence>MDSARAPKLATFPVELTAWILGYLLPEGSVVDDWDAEEYAINPAFISSRRNLSNLCLTCRPLYDLATPYLYQAVVVKNQKELFCLFRTLYEAPKLRDLITCFAWCGMLHEVTPDEHRKVRSAYYSAPGPSSQADHHFRPRLPLTACSAFEGILAFMPKVKRLYTRISPTPMNEAGRETQLFPSEWMAFQRVLSALPSDGEEEMVRIEMLCRRLALPDTLSFPLALRELETITIHFPLYSPAARNRRIIPGRVLQFCPSLKTVQIKGEGLRSSRCLETGWPLVATSEASELAVYGACAPQQFITLGCTVFPALTRLSIHIGRPRDEIRADRVDAMYNCLHFFRRSLDTLCITTYPRKIMFTRVSRSFLKDVLPKMQALKSLTTNIRFLVDEQTKELNIPSLMPPTLEALHLVDDWSSTMRRRMPSFPRARAPPDPQTCLSYSERVDLLLGAFHRDHRNYLPSLKEFQFTSSPIELEVGTWEATWDDVEPLKARFRMLFAADKVDFKFRSVDDWHREIDSSFGNIR</sequence>
<dbReference type="RefSeq" id="XP_030993528.1">
    <property type="nucleotide sequence ID" value="XM_031142311.1"/>
</dbReference>
<evidence type="ECO:0000313" key="2">
    <source>
        <dbReference type="Proteomes" id="UP000319257"/>
    </source>
</evidence>
<dbReference type="OrthoDB" id="4578291at2759"/>
<comment type="caution">
    <text evidence="1">The sequence shown here is derived from an EMBL/GenBank/DDBJ whole genome shotgun (WGS) entry which is preliminary data.</text>
</comment>
<dbReference type="InParanoid" id="A0A507AWG3"/>
<organism evidence="1 2">
    <name type="scientific">Thyridium curvatum</name>
    <dbReference type="NCBI Taxonomy" id="1093900"/>
    <lineage>
        <taxon>Eukaryota</taxon>
        <taxon>Fungi</taxon>
        <taxon>Dikarya</taxon>
        <taxon>Ascomycota</taxon>
        <taxon>Pezizomycotina</taxon>
        <taxon>Sordariomycetes</taxon>
        <taxon>Sordariomycetidae</taxon>
        <taxon>Thyridiales</taxon>
        <taxon>Thyridiaceae</taxon>
        <taxon>Thyridium</taxon>
    </lineage>
</organism>
<reference evidence="1 2" key="1">
    <citation type="submission" date="2019-06" db="EMBL/GenBank/DDBJ databases">
        <title>Draft genome sequence of the filamentous fungus Phialemoniopsis curvata isolated from diesel fuel.</title>
        <authorList>
            <person name="Varaljay V.A."/>
            <person name="Lyon W.J."/>
            <person name="Crouch A.L."/>
            <person name="Drake C.E."/>
            <person name="Hollomon J.M."/>
            <person name="Nadeau L.J."/>
            <person name="Nunn H.S."/>
            <person name="Stevenson B.S."/>
            <person name="Bojanowski C.L."/>
            <person name="Crookes-Goodson W.J."/>
        </authorList>
    </citation>
    <scope>NUCLEOTIDE SEQUENCE [LARGE SCALE GENOMIC DNA]</scope>
    <source>
        <strain evidence="1 2">D216</strain>
    </source>
</reference>
<accession>A0A507AWG3</accession>
<dbReference type="Proteomes" id="UP000319257">
    <property type="component" value="Unassembled WGS sequence"/>
</dbReference>
<protein>
    <submittedName>
        <fullName evidence="1">Uncharacterized protein</fullName>
    </submittedName>
</protein>
<evidence type="ECO:0000313" key="1">
    <source>
        <dbReference type="EMBL" id="TPX11817.1"/>
    </source>
</evidence>
<dbReference type="EMBL" id="SKBQ01000046">
    <property type="protein sequence ID" value="TPX11817.1"/>
    <property type="molecule type" value="Genomic_DNA"/>
</dbReference>
<proteinExistence type="predicted"/>
<keyword evidence="2" id="KW-1185">Reference proteome</keyword>
<dbReference type="GeneID" id="41975001"/>
<dbReference type="AlphaFoldDB" id="A0A507AWG3"/>
<name>A0A507AWG3_9PEZI</name>
<gene>
    <name evidence="1" type="ORF">E0L32_007554</name>
</gene>